<organism evidence="7 8">
    <name type="scientific">Desulfobulbus oligotrophicus</name>
    <dbReference type="NCBI Taxonomy" id="1909699"/>
    <lineage>
        <taxon>Bacteria</taxon>
        <taxon>Pseudomonadati</taxon>
        <taxon>Thermodesulfobacteriota</taxon>
        <taxon>Desulfobulbia</taxon>
        <taxon>Desulfobulbales</taxon>
        <taxon>Desulfobulbaceae</taxon>
        <taxon>Desulfobulbus</taxon>
    </lineage>
</organism>
<dbReference type="InterPro" id="IPR058240">
    <property type="entry name" value="rSAM_sf"/>
</dbReference>
<dbReference type="AlphaFoldDB" id="A0A7T6AQD7"/>
<dbReference type="GO" id="GO:0003824">
    <property type="term" value="F:catalytic activity"/>
    <property type="evidence" value="ECO:0007669"/>
    <property type="project" value="InterPro"/>
</dbReference>
<keyword evidence="5" id="KW-0411">Iron-sulfur</keyword>
<dbReference type="SFLD" id="SFLDS00029">
    <property type="entry name" value="Radical_SAM"/>
    <property type="match status" value="1"/>
</dbReference>
<dbReference type="RefSeq" id="WP_199260930.1">
    <property type="nucleotide sequence ID" value="NZ_CP054140.1"/>
</dbReference>
<name>A0A7T6AQD7_9BACT</name>
<keyword evidence="4" id="KW-0408">Iron</keyword>
<keyword evidence="2" id="KW-0949">S-adenosyl-L-methionine</keyword>
<dbReference type="PROSITE" id="PS51332">
    <property type="entry name" value="B12_BINDING"/>
    <property type="match status" value="1"/>
</dbReference>
<reference evidence="7 8" key="1">
    <citation type="submission" date="2020-05" db="EMBL/GenBank/DDBJ databases">
        <title>Complete genome of Desulfobulbus oligotrophicus.</title>
        <authorList>
            <person name="Podar M."/>
        </authorList>
    </citation>
    <scope>NUCLEOTIDE SEQUENCE [LARGE SCALE GENOMIC DNA]</scope>
    <source>
        <strain evidence="7 8">Prop6</strain>
    </source>
</reference>
<dbReference type="InterPro" id="IPR006158">
    <property type="entry name" value="Cobalamin-bd"/>
</dbReference>
<evidence type="ECO:0000256" key="1">
    <source>
        <dbReference type="ARBA" id="ARBA00001966"/>
    </source>
</evidence>
<comment type="cofactor">
    <cofactor evidence="1">
        <name>[4Fe-4S] cluster</name>
        <dbReference type="ChEBI" id="CHEBI:49883"/>
    </cofactor>
</comment>
<proteinExistence type="predicted"/>
<feature type="domain" description="B12-binding" evidence="6">
    <location>
        <begin position="5"/>
        <end position="141"/>
    </location>
</feature>
<dbReference type="SUPFAM" id="SSF102114">
    <property type="entry name" value="Radical SAM enzymes"/>
    <property type="match status" value="1"/>
</dbReference>
<evidence type="ECO:0000256" key="5">
    <source>
        <dbReference type="ARBA" id="ARBA00023014"/>
    </source>
</evidence>
<dbReference type="GO" id="GO:0046872">
    <property type="term" value="F:metal ion binding"/>
    <property type="evidence" value="ECO:0007669"/>
    <property type="project" value="UniProtKB-KW"/>
</dbReference>
<dbReference type="KEGG" id="dog:HP555_07000"/>
<evidence type="ECO:0000256" key="4">
    <source>
        <dbReference type="ARBA" id="ARBA00023004"/>
    </source>
</evidence>
<evidence type="ECO:0000256" key="2">
    <source>
        <dbReference type="ARBA" id="ARBA00022691"/>
    </source>
</evidence>
<gene>
    <name evidence="7" type="ORF">HP555_07000</name>
</gene>
<keyword evidence="8" id="KW-1185">Reference proteome</keyword>
<dbReference type="PANTHER" id="PTHR43409">
    <property type="entry name" value="ANAEROBIC MAGNESIUM-PROTOPORPHYRIN IX MONOMETHYL ESTER CYCLASE-RELATED"/>
    <property type="match status" value="1"/>
</dbReference>
<dbReference type="GO" id="GO:0031419">
    <property type="term" value="F:cobalamin binding"/>
    <property type="evidence" value="ECO:0007669"/>
    <property type="project" value="InterPro"/>
</dbReference>
<sequence length="666" mass="76721">MSPRLLLINCASPYFFYIPMGCFGLCDLLSRQGVETRLFNPALYSQDTLHKQLTRVLTTLQPTHVGLACHWQETAHGLLEALQLVRNWSNTVLTFAGGFTASYFADDLLRSVPALDCVVTGDPEEPVLQLVQGHARQSIANLVWRDTEGTVRRNDSTWLIDQKLFDQLTFTDCSHLLDADIYIDKINSKLGFPLLLGRGCIFDCAYCGGSRHAFRLHSGRPLPIVRALPSTLADLHQLKQWTTVLYLCYENDPVMIKTLFQAIGDDPDLRGHFTLNYGAWHLLDEEFLKLYQYAFHWENTRPIFEFSPEVTVNTHRERIKRGYTYELAAMEDNLHTVAEFFNGKVRIEIFFSRYHPTLSTRDLEEEIKAILLFKHRMIREGLPVHVRYDHLSSDIASRYWEEHQKNPRDFSQFLLLKEQVDRGIRYRFPVDNLCLLVPQAEEDFLVQHEALLLVLELIEKYCHELFHILLASMETQWLQILSTVLKPYLADEQATTFFAAPPLVSIIQELGKELGSSSLRRPPFLPDLIRFSVNKLTLAPEPETSTRPALCDADKVQLDRSRMSIHEQDYLDLLPLLQQLSSSEQQPIPYQRTVCLFTGSGIITIPHSFYRATLRLLEQPTSIATYQAALERDGRIDWQQHKQFLNQLYQEEALVTINEADILLPG</sequence>
<evidence type="ECO:0000313" key="8">
    <source>
        <dbReference type="Proteomes" id="UP000596092"/>
    </source>
</evidence>
<evidence type="ECO:0000256" key="3">
    <source>
        <dbReference type="ARBA" id="ARBA00022723"/>
    </source>
</evidence>
<evidence type="ECO:0000313" key="7">
    <source>
        <dbReference type="EMBL" id="QQG65631.1"/>
    </source>
</evidence>
<accession>A0A7T6AQD7</accession>
<dbReference type="PANTHER" id="PTHR43409:SF7">
    <property type="entry name" value="BLL1977 PROTEIN"/>
    <property type="match status" value="1"/>
</dbReference>
<protein>
    <recommendedName>
        <fullName evidence="6">B12-binding domain-containing protein</fullName>
    </recommendedName>
</protein>
<dbReference type="EMBL" id="CP054140">
    <property type="protein sequence ID" value="QQG65631.1"/>
    <property type="molecule type" value="Genomic_DNA"/>
</dbReference>
<dbReference type="SFLD" id="SFLDG01082">
    <property type="entry name" value="B12-binding_domain_containing"/>
    <property type="match status" value="1"/>
</dbReference>
<dbReference type="Gene3D" id="3.40.50.280">
    <property type="entry name" value="Cobalamin-binding domain"/>
    <property type="match status" value="1"/>
</dbReference>
<dbReference type="GO" id="GO:0051536">
    <property type="term" value="F:iron-sulfur cluster binding"/>
    <property type="evidence" value="ECO:0007669"/>
    <property type="project" value="UniProtKB-KW"/>
</dbReference>
<dbReference type="InterPro" id="IPR051198">
    <property type="entry name" value="BchE-like"/>
</dbReference>
<dbReference type="InterPro" id="IPR007197">
    <property type="entry name" value="rSAM"/>
</dbReference>
<keyword evidence="3" id="KW-0479">Metal-binding</keyword>
<evidence type="ECO:0000259" key="6">
    <source>
        <dbReference type="PROSITE" id="PS51332"/>
    </source>
</evidence>
<dbReference type="Proteomes" id="UP000596092">
    <property type="component" value="Chromosome"/>
</dbReference>